<dbReference type="InterPro" id="IPR005135">
    <property type="entry name" value="Endo/exonuclease/phosphatase"/>
</dbReference>
<gene>
    <name evidence="2" type="ORF">KVG88_06475</name>
</gene>
<dbReference type="Proteomes" id="UP001049200">
    <property type="component" value="Unassembled WGS sequence"/>
</dbReference>
<sequence>MDLKFAWWNCGLSPPSTKAKKKEPNLGFVISIITLLDIRKVDVLGICEVNEQDIDYINGIIQSLENPDLQLVNLYKKHGNSIEDFCLVYNSKKLSITSFGESLNTWDSVTDKKLKAGISAKFILNDEVPLSIILCHWQSRKSYPHESPQRIKLGATLRANIDEILAVNANSLIVVLGDFNDEPFDKPIQDHLSASRDAAFVIRKPRSLFNPFWSCLGTMDEIEHHPKSSGSCYYQDDGNMTHWKTFDQILFSSAFLKPNWEFVDKGAEIVNDIPIQDVDLAWSEISDHYPVLSHIRRIA</sequence>
<proteinExistence type="predicted"/>
<evidence type="ECO:0000259" key="1">
    <source>
        <dbReference type="Pfam" id="PF19580"/>
    </source>
</evidence>
<accession>A0ABS6QMH4</accession>
<dbReference type="RefSeq" id="WP_217870816.1">
    <property type="nucleotide sequence ID" value="NZ_JAHSTU010000001.1"/>
</dbReference>
<protein>
    <recommendedName>
        <fullName evidence="1">Endonuclease/exonuclease/phosphatase domain-containing protein</fullName>
    </recommendedName>
</protein>
<keyword evidence="3" id="KW-1185">Reference proteome</keyword>
<organism evidence="2 3">
    <name type="scientific">Pseudomonas azerbaijanoccidentalis</name>
    <dbReference type="NCBI Taxonomy" id="2842347"/>
    <lineage>
        <taxon>Bacteria</taxon>
        <taxon>Pseudomonadati</taxon>
        <taxon>Pseudomonadota</taxon>
        <taxon>Gammaproteobacteria</taxon>
        <taxon>Pseudomonadales</taxon>
        <taxon>Pseudomonadaceae</taxon>
        <taxon>Pseudomonas</taxon>
    </lineage>
</organism>
<reference evidence="2" key="1">
    <citation type="submission" date="2021-06" db="EMBL/GenBank/DDBJ databases">
        <title>Updating the genus Pseudomonas: Description of 43 new species and partition of the Pseudomonas putida group.</title>
        <authorList>
            <person name="Girard L."/>
            <person name="Lood C."/>
            <person name="Vandamme P."/>
            <person name="Rokni-Zadeh H."/>
            <person name="Van Noort V."/>
            <person name="Hofte M."/>
            <person name="Lavigne R."/>
            <person name="De Mot R."/>
        </authorList>
    </citation>
    <scope>NUCLEOTIDE SEQUENCE</scope>
    <source>
        <strain evidence="2">SWRI74</strain>
    </source>
</reference>
<name>A0ABS6QMH4_9PSED</name>
<evidence type="ECO:0000313" key="3">
    <source>
        <dbReference type="Proteomes" id="UP001049200"/>
    </source>
</evidence>
<dbReference type="EMBL" id="JAHSTU010000001">
    <property type="protein sequence ID" value="MBV4519702.1"/>
    <property type="molecule type" value="Genomic_DNA"/>
</dbReference>
<feature type="domain" description="Endonuclease/exonuclease/phosphatase" evidence="1">
    <location>
        <begin position="17"/>
        <end position="272"/>
    </location>
</feature>
<dbReference type="Pfam" id="PF19580">
    <property type="entry name" value="Exo_endo_phos_3"/>
    <property type="match status" value="1"/>
</dbReference>
<comment type="caution">
    <text evidence="2">The sequence shown here is derived from an EMBL/GenBank/DDBJ whole genome shotgun (WGS) entry which is preliminary data.</text>
</comment>
<evidence type="ECO:0000313" key="2">
    <source>
        <dbReference type="EMBL" id="MBV4519702.1"/>
    </source>
</evidence>